<keyword evidence="9" id="KW-1185">Reference proteome</keyword>
<comment type="similarity">
    <text evidence="1">Belongs to the HicA mRNA interferase family.</text>
</comment>
<dbReference type="InterPro" id="IPR012933">
    <property type="entry name" value="HicA_mRNA_interferase"/>
</dbReference>
<dbReference type="Proteomes" id="UP000268007">
    <property type="component" value="Unassembled WGS sequence"/>
</dbReference>
<keyword evidence="4" id="KW-0255">Endonuclease</keyword>
<dbReference type="Pfam" id="PF07927">
    <property type="entry name" value="HicA_toxin"/>
    <property type="match status" value="1"/>
</dbReference>
<name>A0A495J2B4_9SPHI</name>
<keyword evidence="2" id="KW-1277">Toxin-antitoxin system</keyword>
<dbReference type="RefSeq" id="WP_121198073.1">
    <property type="nucleotide sequence ID" value="NZ_RBKU01000001.1"/>
</dbReference>
<dbReference type="GO" id="GO:0003729">
    <property type="term" value="F:mRNA binding"/>
    <property type="evidence" value="ECO:0007669"/>
    <property type="project" value="InterPro"/>
</dbReference>
<evidence type="ECO:0000256" key="2">
    <source>
        <dbReference type="ARBA" id="ARBA00022649"/>
    </source>
</evidence>
<dbReference type="EMBL" id="RBKU01000001">
    <property type="protein sequence ID" value="RKR82474.1"/>
    <property type="molecule type" value="Genomic_DNA"/>
</dbReference>
<evidence type="ECO:0000256" key="6">
    <source>
        <dbReference type="ARBA" id="ARBA00022884"/>
    </source>
</evidence>
<keyword evidence="6" id="KW-0694">RNA-binding</keyword>
<dbReference type="SUPFAM" id="SSF54786">
    <property type="entry name" value="YcfA/nrd intein domain"/>
    <property type="match status" value="1"/>
</dbReference>
<keyword evidence="5" id="KW-0378">Hydrolase</keyword>
<keyword evidence="3" id="KW-0540">Nuclease</keyword>
<accession>A0A495J2B4</accession>
<protein>
    <submittedName>
        <fullName evidence="8">Putative RNA binding protein YcfA (HicA-like mRNA interferase family)</fullName>
    </submittedName>
</protein>
<evidence type="ECO:0000256" key="1">
    <source>
        <dbReference type="ARBA" id="ARBA00006620"/>
    </source>
</evidence>
<dbReference type="OrthoDB" id="121656at2"/>
<dbReference type="GO" id="GO:0016787">
    <property type="term" value="F:hydrolase activity"/>
    <property type="evidence" value="ECO:0007669"/>
    <property type="project" value="UniProtKB-KW"/>
</dbReference>
<dbReference type="InterPro" id="IPR038570">
    <property type="entry name" value="HicA_sf"/>
</dbReference>
<evidence type="ECO:0000313" key="9">
    <source>
        <dbReference type="Proteomes" id="UP000268007"/>
    </source>
</evidence>
<dbReference type="Gene3D" id="3.30.920.30">
    <property type="entry name" value="Hypothetical protein"/>
    <property type="match status" value="1"/>
</dbReference>
<comment type="caution">
    <text evidence="8">The sequence shown here is derived from an EMBL/GenBank/DDBJ whole genome shotgun (WGS) entry which is preliminary data.</text>
</comment>
<evidence type="ECO:0000256" key="7">
    <source>
        <dbReference type="ARBA" id="ARBA00023016"/>
    </source>
</evidence>
<organism evidence="8 9">
    <name type="scientific">Mucilaginibacter gracilis</name>
    <dbReference type="NCBI Taxonomy" id="423350"/>
    <lineage>
        <taxon>Bacteria</taxon>
        <taxon>Pseudomonadati</taxon>
        <taxon>Bacteroidota</taxon>
        <taxon>Sphingobacteriia</taxon>
        <taxon>Sphingobacteriales</taxon>
        <taxon>Sphingobacteriaceae</taxon>
        <taxon>Mucilaginibacter</taxon>
    </lineage>
</organism>
<evidence type="ECO:0000256" key="3">
    <source>
        <dbReference type="ARBA" id="ARBA00022722"/>
    </source>
</evidence>
<sequence>MVAKLSRNISGKDLVKLLSRHGYEVVRQNGSHIRITLKNKKGSHHITIPNHDPMKIGTLSAILNEVSSYLGIAKDDLL</sequence>
<dbReference type="GO" id="GO:0004519">
    <property type="term" value="F:endonuclease activity"/>
    <property type="evidence" value="ECO:0007669"/>
    <property type="project" value="UniProtKB-KW"/>
</dbReference>
<reference evidence="8 9" key="1">
    <citation type="submission" date="2018-10" db="EMBL/GenBank/DDBJ databases">
        <title>Genomic Encyclopedia of Archaeal and Bacterial Type Strains, Phase II (KMG-II): from individual species to whole genera.</title>
        <authorList>
            <person name="Goeker M."/>
        </authorList>
    </citation>
    <scope>NUCLEOTIDE SEQUENCE [LARGE SCALE GENOMIC DNA]</scope>
    <source>
        <strain evidence="8 9">DSM 18602</strain>
    </source>
</reference>
<evidence type="ECO:0000256" key="4">
    <source>
        <dbReference type="ARBA" id="ARBA00022759"/>
    </source>
</evidence>
<evidence type="ECO:0000256" key="5">
    <source>
        <dbReference type="ARBA" id="ARBA00022801"/>
    </source>
</evidence>
<dbReference type="AlphaFoldDB" id="A0A495J2B4"/>
<proteinExistence type="inferred from homology"/>
<evidence type="ECO:0000313" key="8">
    <source>
        <dbReference type="EMBL" id="RKR82474.1"/>
    </source>
</evidence>
<keyword evidence="7" id="KW-0346">Stress response</keyword>
<gene>
    <name evidence="8" type="ORF">BDD43_2657</name>
</gene>